<sequence>MMWNNVNAWLGQVTVPEWYGVVLGGALLLWLTCRAASRLLRWIAQRTKVCWLRHGRYRPLAPALRGCGFDTPEVALLAIAYVALNLAWMLVWADSADAIRGRAGVLALCNLLPLTLGLHLCVAADIIGWTVPVYQKIHRWVGVVCSVEVLVHAALSFAPHPSVAHAPHAAYLVSVLALAHPFHERGGTDAA</sequence>
<evidence type="ECO:0000313" key="2">
    <source>
        <dbReference type="EMBL" id="CRG92932.1"/>
    </source>
</evidence>
<dbReference type="EMBL" id="CVMT01000055">
    <property type="protein sequence ID" value="CRG92932.1"/>
    <property type="molecule type" value="Genomic_DNA"/>
</dbReference>
<protein>
    <recommendedName>
        <fullName evidence="4">Ferric oxidoreductase domain-containing protein</fullName>
    </recommendedName>
</protein>
<keyword evidence="1" id="KW-0472">Membrane</keyword>
<keyword evidence="1" id="KW-0812">Transmembrane</keyword>
<dbReference type="Proteomes" id="UP000054383">
    <property type="component" value="Unassembled WGS sequence"/>
</dbReference>
<feature type="transmembrane region" description="Helical" evidence="1">
    <location>
        <begin position="18"/>
        <end position="36"/>
    </location>
</feature>
<organism evidence="2 3">
    <name type="scientific">Talaromyces islandicus</name>
    <name type="common">Penicillium islandicum</name>
    <dbReference type="NCBI Taxonomy" id="28573"/>
    <lineage>
        <taxon>Eukaryota</taxon>
        <taxon>Fungi</taxon>
        <taxon>Dikarya</taxon>
        <taxon>Ascomycota</taxon>
        <taxon>Pezizomycotina</taxon>
        <taxon>Eurotiomycetes</taxon>
        <taxon>Eurotiomycetidae</taxon>
        <taxon>Eurotiales</taxon>
        <taxon>Trichocomaceae</taxon>
        <taxon>Talaromyces</taxon>
        <taxon>Talaromyces sect. Islandici</taxon>
    </lineage>
</organism>
<keyword evidence="3" id="KW-1185">Reference proteome</keyword>
<proteinExistence type="predicted"/>
<accession>A0A0U1MC72</accession>
<keyword evidence="1" id="KW-1133">Transmembrane helix</keyword>
<reference evidence="2 3" key="1">
    <citation type="submission" date="2015-04" db="EMBL/GenBank/DDBJ databases">
        <authorList>
            <person name="Syromyatnikov M.Y."/>
            <person name="Popov V.N."/>
        </authorList>
    </citation>
    <scope>NUCLEOTIDE SEQUENCE [LARGE SCALE GENOMIC DNA]</scope>
    <source>
        <strain evidence="2">WF-38-12</strain>
    </source>
</reference>
<evidence type="ECO:0008006" key="4">
    <source>
        <dbReference type="Google" id="ProtNLM"/>
    </source>
</evidence>
<evidence type="ECO:0000256" key="1">
    <source>
        <dbReference type="SAM" id="Phobius"/>
    </source>
</evidence>
<dbReference type="STRING" id="28573.A0A0U1MC72"/>
<evidence type="ECO:0000313" key="3">
    <source>
        <dbReference type="Proteomes" id="UP000054383"/>
    </source>
</evidence>
<feature type="transmembrane region" description="Helical" evidence="1">
    <location>
        <begin position="105"/>
        <end position="128"/>
    </location>
</feature>
<name>A0A0U1MC72_TALIS</name>
<feature type="transmembrane region" description="Helical" evidence="1">
    <location>
        <begin position="74"/>
        <end position="93"/>
    </location>
</feature>
<dbReference type="AlphaFoldDB" id="A0A0U1MC72"/>
<gene>
    <name evidence="2" type="ORF">PISL3812_10019</name>
</gene>
<dbReference type="OrthoDB" id="3437351at2759"/>